<feature type="region of interest" description="Disordered" evidence="2">
    <location>
        <begin position="145"/>
        <end position="191"/>
    </location>
</feature>
<evidence type="ECO:0000256" key="1">
    <source>
        <dbReference type="ARBA" id="ARBA00022723"/>
    </source>
</evidence>
<dbReference type="EMBL" id="CM002872">
    <property type="protein sequence ID" value="KFK37559.1"/>
    <property type="molecule type" value="Genomic_DNA"/>
</dbReference>
<dbReference type="Gramene" id="KFK37559">
    <property type="protein sequence ID" value="KFK37559"/>
    <property type="gene ID" value="AALP_AA4G272700"/>
</dbReference>
<keyword evidence="5" id="KW-1185">Reference proteome</keyword>
<dbReference type="eggNOG" id="KOG1603">
    <property type="taxonomic scope" value="Eukaryota"/>
</dbReference>
<organism evidence="4 5">
    <name type="scientific">Arabis alpina</name>
    <name type="common">Alpine rock-cress</name>
    <dbReference type="NCBI Taxonomy" id="50452"/>
    <lineage>
        <taxon>Eukaryota</taxon>
        <taxon>Viridiplantae</taxon>
        <taxon>Streptophyta</taxon>
        <taxon>Embryophyta</taxon>
        <taxon>Tracheophyta</taxon>
        <taxon>Spermatophyta</taxon>
        <taxon>Magnoliopsida</taxon>
        <taxon>eudicotyledons</taxon>
        <taxon>Gunneridae</taxon>
        <taxon>Pentapetalae</taxon>
        <taxon>rosids</taxon>
        <taxon>malvids</taxon>
        <taxon>Brassicales</taxon>
        <taxon>Brassicaceae</taxon>
        <taxon>Arabideae</taxon>
        <taxon>Arabis</taxon>
    </lineage>
</organism>
<proteinExistence type="predicted"/>
<feature type="domain" description="HMA" evidence="3">
    <location>
        <begin position="9"/>
        <end position="73"/>
    </location>
</feature>
<name>A0A087H607_ARAAL</name>
<accession>A0A087H607</accession>
<evidence type="ECO:0000256" key="2">
    <source>
        <dbReference type="SAM" id="MobiDB-lite"/>
    </source>
</evidence>
<feature type="compositionally biased region" description="Pro residues" evidence="2">
    <location>
        <begin position="145"/>
        <end position="159"/>
    </location>
</feature>
<evidence type="ECO:0000259" key="3">
    <source>
        <dbReference type="PROSITE" id="PS50846"/>
    </source>
</evidence>
<reference evidence="5" key="1">
    <citation type="journal article" date="2015" name="Nat. Plants">
        <title>Genome expansion of Arabis alpina linked with retrotransposition and reduced symmetric DNA methylation.</title>
        <authorList>
            <person name="Willing E.M."/>
            <person name="Rawat V."/>
            <person name="Mandakova T."/>
            <person name="Maumus F."/>
            <person name="James G.V."/>
            <person name="Nordstroem K.J."/>
            <person name="Becker C."/>
            <person name="Warthmann N."/>
            <person name="Chica C."/>
            <person name="Szarzynska B."/>
            <person name="Zytnicki M."/>
            <person name="Albani M.C."/>
            <person name="Kiefer C."/>
            <person name="Bergonzi S."/>
            <person name="Castaings L."/>
            <person name="Mateos J.L."/>
            <person name="Berns M.C."/>
            <person name="Bujdoso N."/>
            <person name="Piofczyk T."/>
            <person name="de Lorenzo L."/>
            <person name="Barrero-Sicilia C."/>
            <person name="Mateos I."/>
            <person name="Piednoel M."/>
            <person name="Hagmann J."/>
            <person name="Chen-Min-Tao R."/>
            <person name="Iglesias-Fernandez R."/>
            <person name="Schuster S.C."/>
            <person name="Alonso-Blanco C."/>
            <person name="Roudier F."/>
            <person name="Carbonero P."/>
            <person name="Paz-Ares J."/>
            <person name="Davis S.J."/>
            <person name="Pecinka A."/>
            <person name="Quesneville H."/>
            <person name="Colot V."/>
            <person name="Lysak M.A."/>
            <person name="Weigel D."/>
            <person name="Coupland G."/>
            <person name="Schneeberger K."/>
        </authorList>
    </citation>
    <scope>NUCLEOTIDE SEQUENCE [LARGE SCALE GENOMIC DNA]</scope>
    <source>
        <strain evidence="5">cv. Pajares</strain>
    </source>
</reference>
<dbReference type="AlphaFoldDB" id="A0A087H607"/>
<dbReference type="PANTHER" id="PTHR22814">
    <property type="entry name" value="COPPER TRANSPORT PROTEIN ATOX1-RELATED"/>
    <property type="match status" value="1"/>
</dbReference>
<dbReference type="Pfam" id="PF00403">
    <property type="entry name" value="HMA"/>
    <property type="match status" value="1"/>
</dbReference>
<dbReference type="Gene3D" id="3.30.70.100">
    <property type="match status" value="1"/>
</dbReference>
<dbReference type="OMA" id="PFINAAM"/>
<dbReference type="PANTHER" id="PTHR22814:SF368">
    <property type="entry name" value="HMA DOMAIN-CONTAINING PROTEIN"/>
    <property type="match status" value="1"/>
</dbReference>
<dbReference type="SUPFAM" id="SSF55008">
    <property type="entry name" value="HMA, heavy metal-associated domain"/>
    <property type="match status" value="1"/>
</dbReference>
<keyword evidence="1" id="KW-0479">Metal-binding</keyword>
<evidence type="ECO:0000313" key="4">
    <source>
        <dbReference type="EMBL" id="KFK37559.1"/>
    </source>
</evidence>
<dbReference type="PROSITE" id="PS50846">
    <property type="entry name" value="HMA_2"/>
    <property type="match status" value="1"/>
</dbReference>
<protein>
    <recommendedName>
        <fullName evidence="3">HMA domain-containing protein</fullName>
    </recommendedName>
</protein>
<sequence>MATPTTPPVRTCVLRVGLKCCRGCQTKAKRKLLSVSGVTAVDYNADQGLLTVSGDANPEMLLLKLTEWGKDAELVSVLGDFTASVPVTPEHSQTKTMEKKRPTKCWLLSCFGKRSSKVMVEPCRGPWADHATPPMLYPPRPQPIPAFSTPYPPPPPPRATPAFATPYPPPSSPYTAGMFRPPPPQSPPYFQQFPHMVNSRLHYPHLH</sequence>
<dbReference type="InterPro" id="IPR036163">
    <property type="entry name" value="HMA_dom_sf"/>
</dbReference>
<evidence type="ECO:0000313" key="5">
    <source>
        <dbReference type="Proteomes" id="UP000029120"/>
    </source>
</evidence>
<dbReference type="CDD" id="cd00371">
    <property type="entry name" value="HMA"/>
    <property type="match status" value="1"/>
</dbReference>
<dbReference type="GO" id="GO:0046872">
    <property type="term" value="F:metal ion binding"/>
    <property type="evidence" value="ECO:0007669"/>
    <property type="project" value="UniProtKB-KW"/>
</dbReference>
<dbReference type="OrthoDB" id="1110082at2759"/>
<gene>
    <name evidence="4" type="ordered locus">AALP_Aa4g272700</name>
</gene>
<dbReference type="Proteomes" id="UP000029120">
    <property type="component" value="Chromosome 4"/>
</dbReference>
<dbReference type="InterPro" id="IPR006121">
    <property type="entry name" value="HMA_dom"/>
</dbReference>